<keyword evidence="9" id="KW-1185">Reference proteome</keyword>
<evidence type="ECO:0000256" key="6">
    <source>
        <dbReference type="SAM" id="Coils"/>
    </source>
</evidence>
<keyword evidence="5" id="KW-0539">Nucleus</keyword>
<dbReference type="Pfam" id="PF23240">
    <property type="entry name" value="HAT_PRP39_N"/>
    <property type="match status" value="1"/>
</dbReference>
<dbReference type="EMBL" id="JAHMUF010000001">
    <property type="protein sequence ID" value="KAG7196202.1"/>
    <property type="molecule type" value="Genomic_DNA"/>
</dbReference>
<evidence type="ECO:0000256" key="3">
    <source>
        <dbReference type="ARBA" id="ARBA00022552"/>
    </source>
</evidence>
<evidence type="ECO:0000256" key="4">
    <source>
        <dbReference type="ARBA" id="ARBA00022737"/>
    </source>
</evidence>
<dbReference type="RefSeq" id="XP_043051747.1">
    <property type="nucleotide sequence ID" value="XM_043191070.1"/>
</dbReference>
<dbReference type="SUPFAM" id="SSF48452">
    <property type="entry name" value="TPR-like"/>
    <property type="match status" value="1"/>
</dbReference>
<keyword evidence="4" id="KW-0677">Repeat</keyword>
<dbReference type="PANTHER" id="PTHR23271">
    <property type="entry name" value="HEPATOCELLULAR CARCINOMA-ASSOCIATED ANTIGEN 66"/>
    <property type="match status" value="1"/>
</dbReference>
<sequence>MSDKVRYYLEQSVPELEDLQKKGLFDKKEITMIMRRRTDFEHRIQGRGSKPKDFIRYASFEMNLEKLRRKRYNRLSKVSGLINTKPLISDWAGIRRILFIMDRGTRRYPAEVELWAQYLKFAKSNGAIKIIYKVYSRLLQLQPRNVDAWLSAAKYEFETNANAKGARSLFQRALRLNPESFELWYSYTQFELTFVARLLARRKVLGLITEKQQLENLQNEESQLQKQLKDSNVADDDFNLDTIELPSGEDMKEELNLLPEADMNILGNPETNPALRGDVALTVFDLSIPELTKNLPQNVNVDDKVFQICDRFLNLFDKYEDLNQDHLYSHVIQYLQAQYPDDLRTYLIDITLPIRTTSINSSDLSEVLQLSVNKFRAYKLKLNLDKEQLTKLFINYLQTQYLSNVQDVNEQQQQQQQEQEDSPIIELIRAIIKKLPTL</sequence>
<dbReference type="GO" id="GO:0032040">
    <property type="term" value="C:small-subunit processome"/>
    <property type="evidence" value="ECO:0007669"/>
    <property type="project" value="TreeGrafter"/>
</dbReference>
<evidence type="ECO:0000256" key="5">
    <source>
        <dbReference type="ARBA" id="ARBA00023242"/>
    </source>
</evidence>
<dbReference type="GeneID" id="66113589"/>
<dbReference type="InterPro" id="IPR013949">
    <property type="entry name" value="Utp6"/>
</dbReference>
<dbReference type="GO" id="GO:0034388">
    <property type="term" value="C:Pwp2p-containing subcomplex of 90S preribosome"/>
    <property type="evidence" value="ECO:0007669"/>
    <property type="project" value="TreeGrafter"/>
</dbReference>
<dbReference type="Pfam" id="PF08640">
    <property type="entry name" value="U3_assoc_6"/>
    <property type="match status" value="1"/>
</dbReference>
<feature type="coiled-coil region" evidence="6">
    <location>
        <begin position="207"/>
        <end position="234"/>
    </location>
</feature>
<dbReference type="Proteomes" id="UP000790833">
    <property type="component" value="Unassembled WGS sequence"/>
</dbReference>
<name>A0A9P8AKQ7_9ASCO</name>
<reference evidence="8" key="1">
    <citation type="submission" date="2021-03" db="EMBL/GenBank/DDBJ databases">
        <authorList>
            <person name="Palmer J.M."/>
        </authorList>
    </citation>
    <scope>NUCLEOTIDE SEQUENCE</scope>
    <source>
        <strain evidence="8">ARV_011</strain>
    </source>
</reference>
<dbReference type="AlphaFoldDB" id="A0A9P8AKQ7"/>
<feature type="domain" description="U3 small nucleolar RNA-associated protein 6 N-terminal" evidence="7">
    <location>
        <begin position="9"/>
        <end position="95"/>
    </location>
</feature>
<gene>
    <name evidence="8" type="primary">UTP6</name>
    <name evidence="8" type="ORF">KQ657_000215</name>
</gene>
<dbReference type="Gene3D" id="1.25.40.10">
    <property type="entry name" value="Tetratricopeptide repeat domain"/>
    <property type="match status" value="1"/>
</dbReference>
<comment type="subcellular location">
    <subcellularLocation>
        <location evidence="1">Nucleus</location>
        <location evidence="1">Nucleolus</location>
    </subcellularLocation>
</comment>
<organism evidence="8 9">
    <name type="scientific">Scheffersomyces spartinae</name>
    <dbReference type="NCBI Taxonomy" id="45513"/>
    <lineage>
        <taxon>Eukaryota</taxon>
        <taxon>Fungi</taxon>
        <taxon>Dikarya</taxon>
        <taxon>Ascomycota</taxon>
        <taxon>Saccharomycotina</taxon>
        <taxon>Pichiomycetes</taxon>
        <taxon>Debaryomycetaceae</taxon>
        <taxon>Scheffersomyces</taxon>
    </lineage>
</organism>
<evidence type="ECO:0000256" key="2">
    <source>
        <dbReference type="ARBA" id="ARBA00010734"/>
    </source>
</evidence>
<dbReference type="InterPro" id="IPR003107">
    <property type="entry name" value="HAT"/>
</dbReference>
<dbReference type="InterPro" id="IPR055347">
    <property type="entry name" value="UTP6_N"/>
</dbReference>
<dbReference type="OrthoDB" id="28112at2759"/>
<evidence type="ECO:0000259" key="7">
    <source>
        <dbReference type="Pfam" id="PF08640"/>
    </source>
</evidence>
<proteinExistence type="inferred from homology"/>
<evidence type="ECO:0000256" key="1">
    <source>
        <dbReference type="ARBA" id="ARBA00004604"/>
    </source>
</evidence>
<accession>A0A9P8AKQ7</accession>
<dbReference type="PANTHER" id="PTHR23271:SF1">
    <property type="entry name" value="U3 SMALL NUCLEOLAR RNA-ASSOCIATED PROTEIN 6 HOMOLOG"/>
    <property type="match status" value="1"/>
</dbReference>
<dbReference type="GO" id="GO:0000462">
    <property type="term" value="P:maturation of SSU-rRNA from tricistronic rRNA transcript (SSU-rRNA, 5.8S rRNA, LSU-rRNA)"/>
    <property type="evidence" value="ECO:0007669"/>
    <property type="project" value="InterPro"/>
</dbReference>
<comment type="similarity">
    <text evidence="2">Belongs to the UTP6 family.</text>
</comment>
<keyword evidence="6" id="KW-0175">Coiled coil</keyword>
<dbReference type="GO" id="GO:0030515">
    <property type="term" value="F:snoRNA binding"/>
    <property type="evidence" value="ECO:0007669"/>
    <property type="project" value="InterPro"/>
</dbReference>
<evidence type="ECO:0000313" key="9">
    <source>
        <dbReference type="Proteomes" id="UP000790833"/>
    </source>
</evidence>
<dbReference type="InterPro" id="IPR011990">
    <property type="entry name" value="TPR-like_helical_dom_sf"/>
</dbReference>
<keyword evidence="3" id="KW-0698">rRNA processing</keyword>
<dbReference type="SMART" id="SM00386">
    <property type="entry name" value="HAT"/>
    <property type="match status" value="4"/>
</dbReference>
<protein>
    <submittedName>
        <fullName evidence="8">U3 snoRNP protein</fullName>
    </submittedName>
</protein>
<evidence type="ECO:0000313" key="8">
    <source>
        <dbReference type="EMBL" id="KAG7196202.1"/>
    </source>
</evidence>
<comment type="caution">
    <text evidence="8">The sequence shown here is derived from an EMBL/GenBank/DDBJ whole genome shotgun (WGS) entry which is preliminary data.</text>
</comment>